<sequence length="787" mass="86981">MDSKQCAASMSFLDVRGFLPTSQVKPIPRNQILCTQSLAISRPPAGTGETQAWPLTRQQISPPPCPALPSPLFSFLFFFWYRGSNSSPSACKAGGRTTELNHRPLTFFFPAFSKSTRAARRVYESRDCRSPREAAPSRDADPGGRGPGASSGRAARRAEPGRPGRRLQSPWAWAAALGGLSRLLPPHPPHPLGRGRTSLAGRPAAEIPRIPFVLPLYCLMGGIMAPKDIMTNTHAKSILNSMNSLRKSNTLCDVTLRVEQKDFPAHRIVLAACSDYFCAMFTSELSEKGKPYVDIQGLTASTMEILLDFVYTETVHVTVENVQELLPAACLLQLKGVKQACCEFLESQLDPSNCLGIRDFAETHNCVDLMQAAEVFSQKHFPEVVQHEEFILLSQGEVEKLIKCDEIQVDSEEPVFEAVINWVKHAKKEREESLPDLLQYVRMPLLTPRYITDVIDAEPFIRCSLQCRDLVDEAKKFHLRPELRSQMQGPRTRARLGANEVLLVVGGFGSQQSPIDVVEKYDPKTQEWSFLPGITRKRRYVASVSLHDRIYVIGGYDGRSRLSSVECLDYTADEDGVWYSVAPMNVRRGLAGATALGDMIYVSGGFDGSRRHTSMERYDPNIDQWSMLGDMQTAREGAGLVVASGVIYCLGGYDGLNILNSVEKYDPHTGHWTNVTPMATKRSGAGVALLNDHIYVVGGFDGIAHLSSVEAYNIRTDSWTTVTSMTTPRCYVGATVLRGRLYAIAGYDGNSLLSSIECYDPIIDSWEVVTSMGTQRCDAGVCVLREK</sequence>
<evidence type="ECO:0000256" key="10">
    <source>
        <dbReference type="ARBA" id="ARBA00040627"/>
    </source>
</evidence>
<reference evidence="16" key="1">
    <citation type="submission" date="2025-08" db="UniProtKB">
        <authorList>
            <consortium name="RefSeq"/>
        </authorList>
    </citation>
    <scope>IDENTIFICATION</scope>
</reference>
<evidence type="ECO:0000256" key="5">
    <source>
        <dbReference type="ARBA" id="ARBA00022737"/>
    </source>
</evidence>
<dbReference type="InterPro" id="IPR011705">
    <property type="entry name" value="BACK"/>
</dbReference>
<dbReference type="GO" id="GO:0016192">
    <property type="term" value="P:vesicle-mediated transport"/>
    <property type="evidence" value="ECO:0007669"/>
    <property type="project" value="UniProtKB-KW"/>
</dbReference>
<dbReference type="PROSITE" id="PS50097">
    <property type="entry name" value="BTB"/>
    <property type="match status" value="1"/>
</dbReference>
<keyword evidence="8" id="KW-0968">Cytoplasmic vesicle</keyword>
<feature type="region of interest" description="Disordered" evidence="13">
    <location>
        <begin position="123"/>
        <end position="167"/>
    </location>
</feature>
<dbReference type="Pfam" id="PF00651">
    <property type="entry name" value="BTB"/>
    <property type="match status" value="1"/>
</dbReference>
<evidence type="ECO:0000256" key="9">
    <source>
        <dbReference type="ARBA" id="ARBA00037830"/>
    </source>
</evidence>
<dbReference type="InterPro" id="IPR011333">
    <property type="entry name" value="SKP1/BTB/POZ_sf"/>
</dbReference>
<keyword evidence="6" id="KW-0833">Ubl conjugation pathway</keyword>
<protein>
    <recommendedName>
        <fullName evidence="10">Kelch-like protein 12</fullName>
    </recommendedName>
    <alternativeName>
        <fullName evidence="12">CUL3-interacting protein 1</fullName>
    </alternativeName>
</protein>
<keyword evidence="15" id="KW-1185">Reference proteome</keyword>
<dbReference type="InterPro" id="IPR006652">
    <property type="entry name" value="Kelch_1"/>
</dbReference>
<evidence type="ECO:0000256" key="11">
    <source>
        <dbReference type="ARBA" id="ARBA00063729"/>
    </source>
</evidence>
<evidence type="ECO:0000256" key="8">
    <source>
        <dbReference type="ARBA" id="ARBA00023329"/>
    </source>
</evidence>
<dbReference type="GO" id="GO:0016055">
    <property type="term" value="P:Wnt signaling pathway"/>
    <property type="evidence" value="ECO:0007669"/>
    <property type="project" value="UniProtKB-KW"/>
</dbReference>
<comment type="subunit">
    <text evidence="11">Component of the BCR(KLHL12) E3 ubiquitin ligase complex, at least composed of CUL3 and KLHL12 and RBX1. This complex interacts with DVL3 upon activation of the Wnt signaling pathway by WNT3A. Interacts with DRD4, KLHL2 and SEC31A. Interacts with PEF1 and PDCD6/ALG-2; interaction takes place in response to cytosolic calcium increase and leads to bridge together the BCR(KLHL12) complex and SEC31 (SEC31A or SEC31B).</text>
</comment>
<dbReference type="Pfam" id="PF24681">
    <property type="entry name" value="Kelch_KLHDC2_KLHL20_DRC7"/>
    <property type="match status" value="1"/>
</dbReference>
<dbReference type="GO" id="GO:0030134">
    <property type="term" value="C:COPII-coated ER to Golgi transport vesicle"/>
    <property type="evidence" value="ECO:0007669"/>
    <property type="project" value="UniProtKB-SubCell"/>
</dbReference>
<dbReference type="Pfam" id="PF01344">
    <property type="entry name" value="Kelch_1"/>
    <property type="match status" value="2"/>
</dbReference>
<dbReference type="CDD" id="cd18242">
    <property type="entry name" value="BTB_POZ_KLHL12_C3IP1_DKIR"/>
    <property type="match status" value="1"/>
</dbReference>
<dbReference type="FunFam" id="2.120.10.80:FF:000011">
    <property type="entry name" value="Kelch like family member 12"/>
    <property type="match status" value="1"/>
</dbReference>
<dbReference type="SUPFAM" id="SSF117281">
    <property type="entry name" value="Kelch motif"/>
    <property type="match status" value="1"/>
</dbReference>
<dbReference type="KEGG" id="hgl:101710039"/>
<dbReference type="Pfam" id="PF07707">
    <property type="entry name" value="BACK"/>
    <property type="match status" value="1"/>
</dbReference>
<dbReference type="GeneID" id="101710039"/>
<dbReference type="PRINTS" id="PR00501">
    <property type="entry name" value="KELCHREPEAT"/>
</dbReference>
<evidence type="ECO:0000256" key="7">
    <source>
        <dbReference type="ARBA" id="ARBA00022892"/>
    </source>
</evidence>
<dbReference type="RefSeq" id="XP_004862264.2">
    <property type="nucleotide sequence ID" value="XM_004862207.2"/>
</dbReference>
<evidence type="ECO:0000256" key="12">
    <source>
        <dbReference type="ARBA" id="ARBA00077893"/>
    </source>
</evidence>
<keyword evidence="7" id="KW-0931">ER-Golgi transport</keyword>
<evidence type="ECO:0000313" key="16">
    <source>
        <dbReference type="RefSeq" id="XP_004862264.2"/>
    </source>
</evidence>
<dbReference type="Gene3D" id="1.25.40.420">
    <property type="match status" value="1"/>
</dbReference>
<proteinExistence type="predicted"/>
<dbReference type="GO" id="GO:0009653">
    <property type="term" value="P:anatomical structure morphogenesis"/>
    <property type="evidence" value="ECO:0007669"/>
    <property type="project" value="UniProtKB-ARBA"/>
</dbReference>
<organism evidence="15 16">
    <name type="scientific">Heterocephalus glaber</name>
    <name type="common">Naked mole rat</name>
    <dbReference type="NCBI Taxonomy" id="10181"/>
    <lineage>
        <taxon>Eukaryota</taxon>
        <taxon>Metazoa</taxon>
        <taxon>Chordata</taxon>
        <taxon>Craniata</taxon>
        <taxon>Vertebrata</taxon>
        <taxon>Euteleostomi</taxon>
        <taxon>Mammalia</taxon>
        <taxon>Eutheria</taxon>
        <taxon>Euarchontoglires</taxon>
        <taxon>Glires</taxon>
        <taxon>Rodentia</taxon>
        <taxon>Hystricomorpha</taxon>
        <taxon>Bathyergidae</taxon>
        <taxon>Heterocephalus</taxon>
    </lineage>
</organism>
<dbReference type="Gene3D" id="2.120.10.80">
    <property type="entry name" value="Kelch-type beta propeller"/>
    <property type="match status" value="1"/>
</dbReference>
<evidence type="ECO:0000256" key="2">
    <source>
        <dbReference type="ARBA" id="ARBA00022441"/>
    </source>
</evidence>
<feature type="compositionally biased region" description="Basic and acidic residues" evidence="13">
    <location>
        <begin position="123"/>
        <end position="142"/>
    </location>
</feature>
<dbReference type="FunFam" id="1.25.40.420:FF:000001">
    <property type="entry name" value="Kelch-like family member 12"/>
    <property type="match status" value="1"/>
</dbReference>
<evidence type="ECO:0000313" key="15">
    <source>
        <dbReference type="Proteomes" id="UP000694906"/>
    </source>
</evidence>
<dbReference type="InterPro" id="IPR000210">
    <property type="entry name" value="BTB/POZ_dom"/>
</dbReference>
<evidence type="ECO:0000256" key="1">
    <source>
        <dbReference type="ARBA" id="ARBA00004906"/>
    </source>
</evidence>
<evidence type="ECO:0000259" key="14">
    <source>
        <dbReference type="PROSITE" id="PS50097"/>
    </source>
</evidence>
<keyword evidence="4" id="KW-0879">Wnt signaling pathway</keyword>
<comment type="pathway">
    <text evidence="1">Protein modification; protein ubiquitination.</text>
</comment>
<name>A0AAX6PWY6_HETGA</name>
<evidence type="ECO:0000256" key="3">
    <source>
        <dbReference type="ARBA" id="ARBA00022448"/>
    </source>
</evidence>
<dbReference type="PANTHER" id="PTHR45632:SF3">
    <property type="entry name" value="KELCH-LIKE PROTEIN 32"/>
    <property type="match status" value="1"/>
</dbReference>
<dbReference type="CDD" id="cd18452">
    <property type="entry name" value="BACK_KLHL12"/>
    <property type="match status" value="1"/>
</dbReference>
<keyword evidence="3" id="KW-0813">Transport</keyword>
<feature type="domain" description="BTB" evidence="14">
    <location>
        <begin position="252"/>
        <end position="319"/>
    </location>
</feature>
<evidence type="ECO:0000256" key="13">
    <source>
        <dbReference type="SAM" id="MobiDB-lite"/>
    </source>
</evidence>
<keyword evidence="5" id="KW-0677">Repeat</keyword>
<accession>A0AAX6PWY6</accession>
<evidence type="ECO:0000256" key="6">
    <source>
        <dbReference type="ARBA" id="ARBA00022786"/>
    </source>
</evidence>
<dbReference type="GO" id="GO:0009888">
    <property type="term" value="P:tissue development"/>
    <property type="evidence" value="ECO:0007669"/>
    <property type="project" value="UniProtKB-ARBA"/>
</dbReference>
<dbReference type="AlphaFoldDB" id="A0AAX6PWY6"/>
<dbReference type="PANTHER" id="PTHR45632">
    <property type="entry name" value="LD33804P"/>
    <property type="match status" value="1"/>
</dbReference>
<dbReference type="InterPro" id="IPR015915">
    <property type="entry name" value="Kelch-typ_b-propeller"/>
</dbReference>
<evidence type="ECO:0000256" key="4">
    <source>
        <dbReference type="ARBA" id="ARBA00022687"/>
    </source>
</evidence>
<dbReference type="Proteomes" id="UP000694906">
    <property type="component" value="Unplaced"/>
</dbReference>
<dbReference type="Gene3D" id="3.30.710.10">
    <property type="entry name" value="Potassium Channel Kv1.1, Chain A"/>
    <property type="match status" value="1"/>
</dbReference>
<dbReference type="SUPFAM" id="SSF54695">
    <property type="entry name" value="POZ domain"/>
    <property type="match status" value="1"/>
</dbReference>
<dbReference type="SMART" id="SM00612">
    <property type="entry name" value="Kelch"/>
    <property type="match status" value="6"/>
</dbReference>
<dbReference type="SMART" id="SM00225">
    <property type="entry name" value="BTB"/>
    <property type="match status" value="1"/>
</dbReference>
<keyword evidence="2" id="KW-0880">Kelch repeat</keyword>
<comment type="subcellular location">
    <subcellularLocation>
        <location evidence="9">Cytoplasmic vesicle</location>
        <location evidence="9">COPII-coated vesicle</location>
    </subcellularLocation>
</comment>
<dbReference type="FunFam" id="3.30.710.10:FF:000001">
    <property type="entry name" value="Kelch-like family member 20"/>
    <property type="match status" value="1"/>
</dbReference>
<dbReference type="CTD" id="59349"/>
<gene>
    <name evidence="16" type="primary">Klhl12</name>
</gene>
<dbReference type="SMART" id="SM00875">
    <property type="entry name" value="BACK"/>
    <property type="match status" value="1"/>
</dbReference>